<keyword evidence="2" id="KW-1185">Reference proteome</keyword>
<name>A0AAN9EP86_CROPI</name>
<organism evidence="1 2">
    <name type="scientific">Crotalaria pallida</name>
    <name type="common">Smooth rattlebox</name>
    <name type="synonym">Crotalaria striata</name>
    <dbReference type="NCBI Taxonomy" id="3830"/>
    <lineage>
        <taxon>Eukaryota</taxon>
        <taxon>Viridiplantae</taxon>
        <taxon>Streptophyta</taxon>
        <taxon>Embryophyta</taxon>
        <taxon>Tracheophyta</taxon>
        <taxon>Spermatophyta</taxon>
        <taxon>Magnoliopsida</taxon>
        <taxon>eudicotyledons</taxon>
        <taxon>Gunneridae</taxon>
        <taxon>Pentapetalae</taxon>
        <taxon>rosids</taxon>
        <taxon>fabids</taxon>
        <taxon>Fabales</taxon>
        <taxon>Fabaceae</taxon>
        <taxon>Papilionoideae</taxon>
        <taxon>50 kb inversion clade</taxon>
        <taxon>genistoids sensu lato</taxon>
        <taxon>core genistoids</taxon>
        <taxon>Crotalarieae</taxon>
        <taxon>Crotalaria</taxon>
    </lineage>
</organism>
<evidence type="ECO:0000313" key="2">
    <source>
        <dbReference type="Proteomes" id="UP001372338"/>
    </source>
</evidence>
<reference evidence="1 2" key="1">
    <citation type="submission" date="2024-01" db="EMBL/GenBank/DDBJ databases">
        <title>The genomes of 5 underutilized Papilionoideae crops provide insights into root nodulation and disease resistanc.</title>
        <authorList>
            <person name="Yuan L."/>
        </authorList>
    </citation>
    <scope>NUCLEOTIDE SEQUENCE [LARGE SCALE GENOMIC DNA]</scope>
    <source>
        <strain evidence="1">ZHUSHIDOU_FW_LH</strain>
        <tissue evidence="1">Leaf</tissue>
    </source>
</reference>
<comment type="caution">
    <text evidence="1">The sequence shown here is derived from an EMBL/GenBank/DDBJ whole genome shotgun (WGS) entry which is preliminary data.</text>
</comment>
<dbReference type="EMBL" id="JAYWIO010000005">
    <property type="protein sequence ID" value="KAK7261227.1"/>
    <property type="molecule type" value="Genomic_DNA"/>
</dbReference>
<gene>
    <name evidence="1" type="ORF">RIF29_27532</name>
</gene>
<protein>
    <submittedName>
        <fullName evidence="1">Uncharacterized protein</fullName>
    </submittedName>
</protein>
<proteinExistence type="predicted"/>
<evidence type="ECO:0000313" key="1">
    <source>
        <dbReference type="EMBL" id="KAK7261227.1"/>
    </source>
</evidence>
<dbReference type="Proteomes" id="UP001372338">
    <property type="component" value="Unassembled WGS sequence"/>
</dbReference>
<sequence>MVGQEGYLAGFFRHVLGVGLSWCVAGWERNANSSEWHMLRQVVTTVRATASSHHPTVQNHVRNLVLT</sequence>
<accession>A0AAN9EP86</accession>
<dbReference type="AlphaFoldDB" id="A0AAN9EP86"/>